<evidence type="ECO:0000313" key="2">
    <source>
        <dbReference type="EMBL" id="RDB27940.1"/>
    </source>
</evidence>
<dbReference type="GO" id="GO:0005634">
    <property type="term" value="C:nucleus"/>
    <property type="evidence" value="ECO:0007669"/>
    <property type="project" value="TreeGrafter"/>
</dbReference>
<dbReference type="PANTHER" id="PTHR44167:SF24">
    <property type="entry name" value="SERINE_THREONINE-PROTEIN KINASE CHK2"/>
    <property type="match status" value="1"/>
</dbReference>
<proteinExistence type="predicted"/>
<dbReference type="Proteomes" id="UP000076154">
    <property type="component" value="Unassembled WGS sequence"/>
</dbReference>
<protein>
    <recommendedName>
        <fullName evidence="1">Protein kinase domain-containing protein</fullName>
    </recommendedName>
</protein>
<dbReference type="GO" id="GO:0005524">
    <property type="term" value="F:ATP binding"/>
    <property type="evidence" value="ECO:0007669"/>
    <property type="project" value="InterPro"/>
</dbReference>
<evidence type="ECO:0000313" key="3">
    <source>
        <dbReference type="Proteomes" id="UP000076154"/>
    </source>
</evidence>
<dbReference type="InParanoid" id="A0A369K384"/>
<dbReference type="InterPro" id="IPR011009">
    <property type="entry name" value="Kinase-like_dom_sf"/>
</dbReference>
<organism evidence="2 3">
    <name type="scientific">Hypsizygus marmoreus</name>
    <name type="common">White beech mushroom</name>
    <name type="synonym">Agaricus marmoreus</name>
    <dbReference type="NCBI Taxonomy" id="39966"/>
    <lineage>
        <taxon>Eukaryota</taxon>
        <taxon>Fungi</taxon>
        <taxon>Dikarya</taxon>
        <taxon>Basidiomycota</taxon>
        <taxon>Agaricomycotina</taxon>
        <taxon>Agaricomycetes</taxon>
        <taxon>Agaricomycetidae</taxon>
        <taxon>Agaricales</taxon>
        <taxon>Tricholomatineae</taxon>
        <taxon>Lyophyllaceae</taxon>
        <taxon>Hypsizygus</taxon>
    </lineage>
</organism>
<dbReference type="EMBL" id="LUEZ02000013">
    <property type="protein sequence ID" value="RDB27940.1"/>
    <property type="molecule type" value="Genomic_DNA"/>
</dbReference>
<dbReference type="AlphaFoldDB" id="A0A369K384"/>
<dbReference type="PANTHER" id="PTHR44167">
    <property type="entry name" value="OVARIAN-SPECIFIC SERINE/THREONINE-PROTEIN KINASE LOK-RELATED"/>
    <property type="match status" value="1"/>
</dbReference>
<dbReference type="InterPro" id="IPR000719">
    <property type="entry name" value="Prot_kinase_dom"/>
</dbReference>
<dbReference type="STRING" id="39966.A0A369K384"/>
<dbReference type="GO" id="GO:0004674">
    <property type="term" value="F:protein serine/threonine kinase activity"/>
    <property type="evidence" value="ECO:0007669"/>
    <property type="project" value="TreeGrafter"/>
</dbReference>
<reference evidence="2" key="1">
    <citation type="submission" date="2018-04" db="EMBL/GenBank/DDBJ databases">
        <title>Whole genome sequencing of Hypsizygus marmoreus.</title>
        <authorList>
            <person name="Choi I.-G."/>
            <person name="Min B."/>
            <person name="Kim J.-G."/>
            <person name="Kim S."/>
            <person name="Oh Y.-L."/>
            <person name="Kong W.-S."/>
            <person name="Park H."/>
            <person name="Jeong J."/>
            <person name="Song E.-S."/>
        </authorList>
    </citation>
    <scope>NUCLEOTIDE SEQUENCE [LARGE SCALE GENOMIC DNA]</scope>
    <source>
        <strain evidence="2">51987-8</strain>
    </source>
</reference>
<sequence length="376" mass="43794">MFNPYPFTLRSPIASISMSLSEDIDTELKQALLKYPNLNVNTFMGKREGHESFWVSLQPFLLSRGYRLRPRYHPNWIPSWKGEKHFKGLHNYEDAMSLITSNLIDAVRVGNGQRVVIKCVKTLTEEIAIVRYLTSGHLPADPRNRTVPILDIIALPNDETQALIVMPQLLEFFKLPFRRVGEVAEAFKQYIQGLEFMHEHNIVHRDACLYNLMMDVSQLIPRGLHFNNWMSHDGVNHRIEWRERAAVKSLQYYFIDFDVSHRYPPGLENIKDTGIYGQDRSVPERSLDVPYDPFKVDVYQLGNVLLNIIQRYEGLEPLQDLGSAMTRKNADDRPSPSQALELLGKLDRHILCRRVWRRGTTSFDRFMITFCRAKYI</sequence>
<name>A0A369K384_HYPMA</name>
<feature type="domain" description="Protein kinase" evidence="1">
    <location>
        <begin position="38"/>
        <end position="376"/>
    </location>
</feature>
<dbReference type="GO" id="GO:0044773">
    <property type="term" value="P:mitotic DNA damage checkpoint signaling"/>
    <property type="evidence" value="ECO:0007669"/>
    <property type="project" value="TreeGrafter"/>
</dbReference>
<dbReference type="SUPFAM" id="SSF56112">
    <property type="entry name" value="Protein kinase-like (PK-like)"/>
    <property type="match status" value="1"/>
</dbReference>
<dbReference type="SMART" id="SM00220">
    <property type="entry name" value="S_TKc"/>
    <property type="match status" value="1"/>
</dbReference>
<accession>A0A369K384</accession>
<keyword evidence="3" id="KW-1185">Reference proteome</keyword>
<dbReference type="OrthoDB" id="5987198at2759"/>
<comment type="caution">
    <text evidence="2">The sequence shown here is derived from an EMBL/GenBank/DDBJ whole genome shotgun (WGS) entry which is preliminary data.</text>
</comment>
<gene>
    <name evidence="2" type="ORF">Hypma_002167</name>
</gene>
<dbReference type="Gene3D" id="1.10.510.10">
    <property type="entry name" value="Transferase(Phosphotransferase) domain 1"/>
    <property type="match status" value="1"/>
</dbReference>
<evidence type="ECO:0000259" key="1">
    <source>
        <dbReference type="PROSITE" id="PS50011"/>
    </source>
</evidence>
<dbReference type="PROSITE" id="PS50011">
    <property type="entry name" value="PROTEIN_KINASE_DOM"/>
    <property type="match status" value="1"/>
</dbReference>